<name>A0A6C0D8G9_9ZZZZ</name>
<sequence>MGFTCCINNSLICDSSITFSKSHITVTNPFSSNSQINWFTIVSIPGSIYTETDLVLPIFLINLKIEAFFK</sequence>
<organism evidence="1">
    <name type="scientific">viral metagenome</name>
    <dbReference type="NCBI Taxonomy" id="1070528"/>
    <lineage>
        <taxon>unclassified sequences</taxon>
        <taxon>metagenomes</taxon>
        <taxon>organismal metagenomes</taxon>
    </lineage>
</organism>
<accession>A0A6C0D8G9</accession>
<proteinExistence type="predicted"/>
<reference evidence="1" key="1">
    <citation type="journal article" date="2020" name="Nature">
        <title>Giant virus diversity and host interactions through global metagenomics.</title>
        <authorList>
            <person name="Schulz F."/>
            <person name="Roux S."/>
            <person name="Paez-Espino D."/>
            <person name="Jungbluth S."/>
            <person name="Walsh D.A."/>
            <person name="Denef V.J."/>
            <person name="McMahon K.D."/>
            <person name="Konstantinidis K.T."/>
            <person name="Eloe-Fadrosh E.A."/>
            <person name="Kyrpides N.C."/>
            <person name="Woyke T."/>
        </authorList>
    </citation>
    <scope>NUCLEOTIDE SEQUENCE</scope>
    <source>
        <strain evidence="1">GVMAG-M-3300023174-130</strain>
    </source>
</reference>
<protein>
    <submittedName>
        <fullName evidence="1">Uncharacterized protein</fullName>
    </submittedName>
</protein>
<evidence type="ECO:0000313" key="1">
    <source>
        <dbReference type="EMBL" id="QHT12791.1"/>
    </source>
</evidence>
<dbReference type="EMBL" id="MN739550">
    <property type="protein sequence ID" value="QHT12791.1"/>
    <property type="molecule type" value="Genomic_DNA"/>
</dbReference>
<dbReference type="AlphaFoldDB" id="A0A6C0D8G9"/>